<dbReference type="PROSITE" id="PS51318">
    <property type="entry name" value="TAT"/>
    <property type="match status" value="1"/>
</dbReference>
<feature type="chain" id="PRO_5043571917" evidence="1">
    <location>
        <begin position="29"/>
        <end position="159"/>
    </location>
</feature>
<protein>
    <submittedName>
        <fullName evidence="2">Uncharacterized protein</fullName>
    </submittedName>
</protein>
<dbReference type="RefSeq" id="WP_096382517.1">
    <property type="nucleotide sequence ID" value="NZ_AP014940.1"/>
</dbReference>
<evidence type="ECO:0000256" key="1">
    <source>
        <dbReference type="SAM" id="SignalP"/>
    </source>
</evidence>
<dbReference type="EMBL" id="AP014940">
    <property type="protein sequence ID" value="BAW00272.1"/>
    <property type="molecule type" value="Genomic_DNA"/>
</dbReference>
<keyword evidence="1" id="KW-0732">Signal</keyword>
<evidence type="ECO:0000313" key="3">
    <source>
        <dbReference type="Proteomes" id="UP000218824"/>
    </source>
</evidence>
<gene>
    <name evidence="2" type="ORF">LEN_4784</name>
</gene>
<evidence type="ECO:0000313" key="2">
    <source>
        <dbReference type="EMBL" id="BAW00272.1"/>
    </source>
</evidence>
<dbReference type="KEGG" id="lem:LEN_4784"/>
<dbReference type="InterPro" id="IPR006311">
    <property type="entry name" value="TAT_signal"/>
</dbReference>
<accession>A0AAU9BD33</accession>
<proteinExistence type="predicted"/>
<dbReference type="Proteomes" id="UP000218824">
    <property type="component" value="Chromosome"/>
</dbReference>
<feature type="signal peptide" evidence="1">
    <location>
        <begin position="1"/>
        <end position="28"/>
    </location>
</feature>
<organism evidence="2 3">
    <name type="scientific">Lysobacter enzymogenes</name>
    <dbReference type="NCBI Taxonomy" id="69"/>
    <lineage>
        <taxon>Bacteria</taxon>
        <taxon>Pseudomonadati</taxon>
        <taxon>Pseudomonadota</taxon>
        <taxon>Gammaproteobacteria</taxon>
        <taxon>Lysobacterales</taxon>
        <taxon>Lysobacteraceae</taxon>
        <taxon>Lysobacter</taxon>
    </lineage>
</organism>
<sequence>MHAHRRFVLPIALALASALAGGAGLAAAAPASAPAKLRFDGIYQADSGRGHFFYLRFYADGVVVSVSSPEPAQSVNDWFNRNCAVLPRGAYSGRDGRVAFTTQARVGSVEYAATVGPDRLDAHIRSLINGHESDQAFRFVPIARLSEQPSADAPAACRG</sequence>
<dbReference type="GeneID" id="83066558"/>
<dbReference type="AlphaFoldDB" id="A0AAU9BD33"/>
<name>A0AAU9BD33_LYSEN</name>
<reference evidence="2 3" key="1">
    <citation type="journal article" date="2017" name="DNA Res.">
        <title>Complete genome sequence and expression profile of the commercial lytic enzyme producer Lysobacter enzymogenes M497-1.</title>
        <authorList>
            <person name="Takami H."/>
            <person name="Toyoda A."/>
            <person name="Uchiyama I."/>
            <person name="Itoh T."/>
            <person name="Takaki Y."/>
            <person name="Arai W."/>
            <person name="Nishi S."/>
            <person name="Kawai M."/>
            <person name="Shinya K."/>
            <person name="Ikeda H."/>
        </authorList>
    </citation>
    <scope>NUCLEOTIDE SEQUENCE [LARGE SCALE GENOMIC DNA]</scope>
    <source>
        <strain evidence="2 3">M497-1</strain>
    </source>
</reference>